<organism evidence="1 2">
    <name type="scientific">Sporolituus thermophilus DSM 23256</name>
    <dbReference type="NCBI Taxonomy" id="1123285"/>
    <lineage>
        <taxon>Bacteria</taxon>
        <taxon>Bacillati</taxon>
        <taxon>Bacillota</taxon>
        <taxon>Negativicutes</taxon>
        <taxon>Selenomonadales</taxon>
        <taxon>Sporomusaceae</taxon>
        <taxon>Sporolituus</taxon>
    </lineage>
</organism>
<reference evidence="2" key="1">
    <citation type="submission" date="2016-10" db="EMBL/GenBank/DDBJ databases">
        <authorList>
            <person name="Varghese N."/>
            <person name="Submissions S."/>
        </authorList>
    </citation>
    <scope>NUCLEOTIDE SEQUENCE [LARGE SCALE GENOMIC DNA]</scope>
    <source>
        <strain evidence="2">DSM 23256</strain>
    </source>
</reference>
<dbReference type="Proteomes" id="UP000243333">
    <property type="component" value="Unassembled WGS sequence"/>
</dbReference>
<proteinExistence type="predicted"/>
<dbReference type="STRING" id="1123285.SAMN05660235_01159"/>
<name>A0A1G7K3F1_9FIRM</name>
<dbReference type="EMBL" id="FNBU01000007">
    <property type="protein sequence ID" value="SDF31763.1"/>
    <property type="molecule type" value="Genomic_DNA"/>
</dbReference>
<accession>A0A1G7K3F1</accession>
<protein>
    <submittedName>
        <fullName evidence="1">Uncharacterized protein</fullName>
    </submittedName>
</protein>
<dbReference type="AlphaFoldDB" id="A0A1G7K3F1"/>
<dbReference type="RefSeq" id="WP_093688977.1">
    <property type="nucleotide sequence ID" value="NZ_FNBU01000007.1"/>
</dbReference>
<evidence type="ECO:0000313" key="2">
    <source>
        <dbReference type="Proteomes" id="UP000243333"/>
    </source>
</evidence>
<gene>
    <name evidence="1" type="ORF">SAMN05660235_01159</name>
</gene>
<keyword evidence="2" id="KW-1185">Reference proteome</keyword>
<evidence type="ECO:0000313" key="1">
    <source>
        <dbReference type="EMBL" id="SDF31763.1"/>
    </source>
</evidence>
<sequence length="123" mass="13465">MREKIDEIIAEFTLTSLYADAENRYVAALAHVDKNIADEIEHAHADMAVELMAAAYARGAADARKILRAGIMYAANDLPESDLPAIVEAFLSQPLAIESFPLEINEELGAIAIPISHERGFEK</sequence>